<evidence type="ECO:0000259" key="1">
    <source>
        <dbReference type="Pfam" id="PF14301"/>
    </source>
</evidence>
<dbReference type="Pfam" id="PF14301">
    <property type="entry name" value="DUF4376"/>
    <property type="match status" value="1"/>
</dbReference>
<evidence type="ECO:0000313" key="2">
    <source>
        <dbReference type="EMBL" id="OOE43437.1"/>
    </source>
</evidence>
<proteinExistence type="predicted"/>
<dbReference type="Proteomes" id="UP000188726">
    <property type="component" value="Unassembled WGS sequence"/>
</dbReference>
<evidence type="ECO:0000313" key="3">
    <source>
        <dbReference type="Proteomes" id="UP000188726"/>
    </source>
</evidence>
<dbReference type="EMBL" id="MUEO01000025">
    <property type="protein sequence ID" value="OOE43437.1"/>
    <property type="molecule type" value="Genomic_DNA"/>
</dbReference>
<accession>A0AB36K5E0</accession>
<name>A0AB36K5E0_9GAMM</name>
<sequence>MTIKRIFTPLEVRAAPEVDGLKNVIQIVTWEMRFECVETGQDSLAQGETILSLPNPEHYIPADSVDWSVLEAWVISAEGGDAFLQDLEAFHREELERQKQYAAADIFDGFKNADQSSAWVKEQLCAQIDLERNKAIARGVLFKGQRYQSDRVSIQRVLNAVQLMSEENTSKPKDWITADNTIQSLSLSDLKSLAHALVTHEEQCVMLARDYKNRVQSIKSLSRSNSLLSEAVSAFHSID</sequence>
<protein>
    <recommendedName>
        <fullName evidence="1">DUF4376 domain-containing protein</fullName>
    </recommendedName>
</protein>
<dbReference type="RefSeq" id="WP_077458771.1">
    <property type="nucleotide sequence ID" value="NZ_MUEO01000025.1"/>
</dbReference>
<comment type="caution">
    <text evidence="2">The sequence shown here is derived from an EMBL/GenBank/DDBJ whole genome shotgun (WGS) entry which is preliminary data.</text>
</comment>
<dbReference type="InterPro" id="IPR025484">
    <property type="entry name" value="DUF4376"/>
</dbReference>
<reference evidence="2 3" key="1">
    <citation type="journal article" date="2017" name="Genome Announc.">
        <title>Draft Genome Sequences of Salinivibrio proteolyticus, Salinivibrio sharmensis, Salinivibrio siamensis, Salinivibrio costicola subsp. alcaliphilus, Salinivibrio costicola subsp. vallismortis, and 29 New Isolates Belonging to the Genus Salinivibrio.</title>
        <authorList>
            <person name="Lopez-Hermoso C."/>
            <person name="de la Haba R.R."/>
            <person name="Sanchez-Porro C."/>
            <person name="Bayliss S.C."/>
            <person name="Feil E.J."/>
            <person name="Ventosa A."/>
        </authorList>
    </citation>
    <scope>NUCLEOTIDE SEQUENCE [LARGE SCALE GENOMIC DNA]</scope>
    <source>
        <strain evidence="2 3">IC202</strain>
    </source>
</reference>
<dbReference type="AlphaFoldDB" id="A0AB36K5E0"/>
<organism evidence="2 3">
    <name type="scientific">Salinivibrio kushneri</name>
    <dbReference type="NCBI Taxonomy" id="1908198"/>
    <lineage>
        <taxon>Bacteria</taxon>
        <taxon>Pseudomonadati</taxon>
        <taxon>Pseudomonadota</taxon>
        <taxon>Gammaproteobacteria</taxon>
        <taxon>Vibrionales</taxon>
        <taxon>Vibrionaceae</taxon>
        <taxon>Salinivibrio</taxon>
    </lineage>
</organism>
<gene>
    <name evidence="2" type="ORF">BZG09_10680</name>
</gene>
<feature type="domain" description="DUF4376" evidence="1">
    <location>
        <begin position="121"/>
        <end position="216"/>
    </location>
</feature>